<organism evidence="1 2">
    <name type="scientific">Echinicola soli</name>
    <dbReference type="NCBI Taxonomy" id="2591634"/>
    <lineage>
        <taxon>Bacteria</taxon>
        <taxon>Pseudomonadati</taxon>
        <taxon>Bacteroidota</taxon>
        <taxon>Cytophagia</taxon>
        <taxon>Cytophagales</taxon>
        <taxon>Cyclobacteriaceae</taxon>
        <taxon>Echinicola</taxon>
    </lineage>
</organism>
<dbReference type="RefSeq" id="WP_141616480.1">
    <property type="nucleotide sequence ID" value="NZ_CP041253.1"/>
</dbReference>
<evidence type="ECO:0000313" key="1">
    <source>
        <dbReference type="EMBL" id="QDH81265.1"/>
    </source>
</evidence>
<accession>A0A514CN66</accession>
<dbReference type="AlphaFoldDB" id="A0A514CN66"/>
<gene>
    <name evidence="1" type="ORF">FKX85_20410</name>
</gene>
<protein>
    <submittedName>
        <fullName evidence="1">Uncharacterized protein</fullName>
    </submittedName>
</protein>
<dbReference type="Proteomes" id="UP000316614">
    <property type="component" value="Chromosome"/>
</dbReference>
<dbReference type="EMBL" id="CP041253">
    <property type="protein sequence ID" value="QDH81265.1"/>
    <property type="molecule type" value="Genomic_DNA"/>
</dbReference>
<proteinExistence type="predicted"/>
<reference evidence="1 2" key="1">
    <citation type="submission" date="2019-06" db="EMBL/GenBank/DDBJ databases">
        <title>Echinicola alkalisoli sp. nov. isolated from saline soil.</title>
        <authorList>
            <person name="Sun J.-Q."/>
            <person name="Xu L."/>
        </authorList>
    </citation>
    <scope>NUCLEOTIDE SEQUENCE [LARGE SCALE GENOMIC DNA]</scope>
    <source>
        <strain evidence="1 2">LN3S3</strain>
    </source>
</reference>
<sequence>MCVSRGFGRDIGFIPIGERLFRKEVLGPKGGKPLRDKAMGAGVGTGGEWLQEQEKWNYLRKK</sequence>
<dbReference type="KEGG" id="echi:FKX85_20410"/>
<keyword evidence="2" id="KW-1185">Reference proteome</keyword>
<name>A0A514CN66_9BACT</name>
<evidence type="ECO:0000313" key="2">
    <source>
        <dbReference type="Proteomes" id="UP000316614"/>
    </source>
</evidence>